<reference evidence="1 2" key="1">
    <citation type="journal article" date="2024" name="Nat. Commun.">
        <title>Phylogenomics reveals the evolutionary origins of lichenization in chlorophyte algae.</title>
        <authorList>
            <person name="Puginier C."/>
            <person name="Libourel C."/>
            <person name="Otte J."/>
            <person name="Skaloud P."/>
            <person name="Haon M."/>
            <person name="Grisel S."/>
            <person name="Petersen M."/>
            <person name="Berrin J.G."/>
            <person name="Delaux P.M."/>
            <person name="Dal Grande F."/>
            <person name="Keller J."/>
        </authorList>
    </citation>
    <scope>NUCLEOTIDE SEQUENCE [LARGE SCALE GENOMIC DNA]</scope>
    <source>
        <strain evidence="1 2">SAG 216-7</strain>
    </source>
</reference>
<name>A0ABR2YIN2_9CHLO</name>
<dbReference type="Proteomes" id="UP001491310">
    <property type="component" value="Unassembled WGS sequence"/>
</dbReference>
<comment type="caution">
    <text evidence="1">The sequence shown here is derived from an EMBL/GenBank/DDBJ whole genome shotgun (WGS) entry which is preliminary data.</text>
</comment>
<gene>
    <name evidence="1" type="ORF">WJX75_009259</name>
</gene>
<keyword evidence="2" id="KW-1185">Reference proteome</keyword>
<proteinExistence type="predicted"/>
<evidence type="ECO:0000313" key="1">
    <source>
        <dbReference type="EMBL" id="KAK9905940.1"/>
    </source>
</evidence>
<evidence type="ECO:0000313" key="2">
    <source>
        <dbReference type="Proteomes" id="UP001491310"/>
    </source>
</evidence>
<sequence length="83" mass="9305">MRPNLTRSAFDTLSRKQPSQTGLRVALFDLVATLLSHPKVDFVHHWNTRWIQSGNVALAQDGSAVSTFYVRLSYQPISTNSMA</sequence>
<protein>
    <submittedName>
        <fullName evidence="1">Uncharacterized protein</fullName>
    </submittedName>
</protein>
<organism evidence="1 2">
    <name type="scientific">Coccomyxa subellipsoidea</name>
    <dbReference type="NCBI Taxonomy" id="248742"/>
    <lineage>
        <taxon>Eukaryota</taxon>
        <taxon>Viridiplantae</taxon>
        <taxon>Chlorophyta</taxon>
        <taxon>core chlorophytes</taxon>
        <taxon>Trebouxiophyceae</taxon>
        <taxon>Trebouxiophyceae incertae sedis</taxon>
        <taxon>Coccomyxaceae</taxon>
        <taxon>Coccomyxa</taxon>
    </lineage>
</organism>
<dbReference type="EMBL" id="JALJOT010000011">
    <property type="protein sequence ID" value="KAK9905940.1"/>
    <property type="molecule type" value="Genomic_DNA"/>
</dbReference>
<accession>A0ABR2YIN2</accession>